<evidence type="ECO:0000313" key="5">
    <source>
        <dbReference type="Proteomes" id="UP000660339"/>
    </source>
</evidence>
<dbReference type="RefSeq" id="WP_166385827.1">
    <property type="nucleotide sequence ID" value="NZ_BAAATT010000017.1"/>
</dbReference>
<dbReference type="InterPro" id="IPR020084">
    <property type="entry name" value="NUDIX_hydrolase_CS"/>
</dbReference>
<evidence type="ECO:0000256" key="1">
    <source>
        <dbReference type="ARBA" id="ARBA00001946"/>
    </source>
</evidence>
<keyword evidence="2 4" id="KW-0378">Hydrolase</keyword>
<dbReference type="SUPFAM" id="SSF55811">
    <property type="entry name" value="Nudix"/>
    <property type="match status" value="1"/>
</dbReference>
<proteinExistence type="predicted"/>
<dbReference type="InterPro" id="IPR000086">
    <property type="entry name" value="NUDIX_hydrolase_dom"/>
</dbReference>
<sequence length="140" mass="15749">MTSIRNIALAVPRRGDDVLVFRGYDHTREHTFYRPLGGGIEFGETAAQALHRELREELDVELTGVRLLGVLENLFHAFDRQGHEIVFVFACDLADRSLYERDHVGDILDDPGTPVMWRPLGGFDDTTPLYPSGLADLLGR</sequence>
<organism evidence="4 5">
    <name type="scientific">Catellatospora methionotrophica</name>
    <dbReference type="NCBI Taxonomy" id="121620"/>
    <lineage>
        <taxon>Bacteria</taxon>
        <taxon>Bacillati</taxon>
        <taxon>Actinomycetota</taxon>
        <taxon>Actinomycetes</taxon>
        <taxon>Micromonosporales</taxon>
        <taxon>Micromonosporaceae</taxon>
        <taxon>Catellatospora</taxon>
    </lineage>
</organism>
<comment type="caution">
    <text evidence="4">The sequence shown here is derived from an EMBL/GenBank/DDBJ whole genome shotgun (WGS) entry which is preliminary data.</text>
</comment>
<dbReference type="Proteomes" id="UP000660339">
    <property type="component" value="Unassembled WGS sequence"/>
</dbReference>
<dbReference type="Pfam" id="PF00293">
    <property type="entry name" value="NUDIX"/>
    <property type="match status" value="1"/>
</dbReference>
<name>A0A8J3PHP0_9ACTN</name>
<dbReference type="PANTHER" id="PTHR43046:SF14">
    <property type="entry name" value="MUTT_NUDIX FAMILY PROTEIN"/>
    <property type="match status" value="1"/>
</dbReference>
<comment type="cofactor">
    <cofactor evidence="1">
        <name>Mg(2+)</name>
        <dbReference type="ChEBI" id="CHEBI:18420"/>
    </cofactor>
</comment>
<keyword evidence="5" id="KW-1185">Reference proteome</keyword>
<evidence type="ECO:0000256" key="2">
    <source>
        <dbReference type="ARBA" id="ARBA00022801"/>
    </source>
</evidence>
<dbReference type="GO" id="GO:0016787">
    <property type="term" value="F:hydrolase activity"/>
    <property type="evidence" value="ECO:0007669"/>
    <property type="project" value="UniProtKB-KW"/>
</dbReference>
<gene>
    <name evidence="4" type="ORF">Cme02nite_64080</name>
</gene>
<evidence type="ECO:0000313" key="4">
    <source>
        <dbReference type="EMBL" id="GIG18076.1"/>
    </source>
</evidence>
<feature type="domain" description="Nudix hydrolase" evidence="3">
    <location>
        <begin position="2"/>
        <end position="140"/>
    </location>
</feature>
<dbReference type="PANTHER" id="PTHR43046">
    <property type="entry name" value="GDP-MANNOSE MANNOSYL HYDROLASE"/>
    <property type="match status" value="1"/>
</dbReference>
<dbReference type="CDD" id="cd04688">
    <property type="entry name" value="NUDIX_Hydrolase"/>
    <property type="match status" value="1"/>
</dbReference>
<accession>A0A8J3PHP0</accession>
<protein>
    <submittedName>
        <fullName evidence="4">NUDIX hydrolase</fullName>
    </submittedName>
</protein>
<dbReference type="Gene3D" id="3.90.79.10">
    <property type="entry name" value="Nucleoside Triphosphate Pyrophosphohydrolase"/>
    <property type="match status" value="1"/>
</dbReference>
<dbReference type="PROSITE" id="PS00893">
    <property type="entry name" value="NUDIX_BOX"/>
    <property type="match status" value="1"/>
</dbReference>
<dbReference type="AlphaFoldDB" id="A0A8J3PHP0"/>
<dbReference type="InterPro" id="IPR015797">
    <property type="entry name" value="NUDIX_hydrolase-like_dom_sf"/>
</dbReference>
<reference evidence="4" key="1">
    <citation type="submission" date="2021-01" db="EMBL/GenBank/DDBJ databases">
        <title>Whole genome shotgun sequence of Catellatospora methionotrophica NBRC 14553.</title>
        <authorList>
            <person name="Komaki H."/>
            <person name="Tamura T."/>
        </authorList>
    </citation>
    <scope>NUCLEOTIDE SEQUENCE</scope>
    <source>
        <strain evidence="4">NBRC 14553</strain>
    </source>
</reference>
<dbReference type="PROSITE" id="PS51462">
    <property type="entry name" value="NUDIX"/>
    <property type="match status" value="1"/>
</dbReference>
<evidence type="ECO:0000259" key="3">
    <source>
        <dbReference type="PROSITE" id="PS51462"/>
    </source>
</evidence>
<dbReference type="EMBL" id="BONJ01000037">
    <property type="protein sequence ID" value="GIG18076.1"/>
    <property type="molecule type" value="Genomic_DNA"/>
</dbReference>